<dbReference type="Pfam" id="PF07715">
    <property type="entry name" value="Plug"/>
    <property type="match status" value="1"/>
</dbReference>
<evidence type="ECO:0000313" key="7">
    <source>
        <dbReference type="EMBL" id="CDL40358.1"/>
    </source>
</evidence>
<dbReference type="EMBL" id="CBWP010000071">
    <property type="protein sequence ID" value="CDL40358.1"/>
    <property type="molecule type" value="Genomic_DNA"/>
</dbReference>
<evidence type="ECO:0000256" key="1">
    <source>
        <dbReference type="ARBA" id="ARBA00022496"/>
    </source>
</evidence>
<reference evidence="7 8" key="1">
    <citation type="submission" date="2013-10" db="EMBL/GenBank/DDBJ databases">
        <title>Antibiotic resistance diversity of beta-lactamase producers in the General Hospital Vienna.</title>
        <authorList>
            <person name="Barisic I."/>
            <person name="Mitteregger D."/>
            <person name="Hirschl A.M."/>
            <person name="Noehammer C."/>
            <person name="Wiesinger-Mayr H."/>
        </authorList>
    </citation>
    <scope>NUCLEOTIDE SEQUENCE [LARGE SCALE GENOMIC DNA]</scope>
    <source>
        <strain evidence="7 8">ISC11</strain>
    </source>
</reference>
<evidence type="ECO:0000259" key="6">
    <source>
        <dbReference type="Pfam" id="PF07715"/>
    </source>
</evidence>
<feature type="domain" description="TonB-dependent receptor plug" evidence="6">
    <location>
        <begin position="2"/>
        <end position="86"/>
    </location>
</feature>
<sequence length="137" mass="15180">MQTLSKKVLDQQQIKDVKDAYRYLPSVQGDGVRPQTRGMQGSVVQNHMIDGLNAVSTTEYSTEQFQNIEVLSGIAGSLYGPANPAGMFNLVSKTTRRYAVTPRHRGARYRVGYADVDGFQWPNRCGRPGEISSQLAK</sequence>
<comment type="subcellular location">
    <subcellularLocation>
        <location evidence="5">Cell outer membrane</location>
        <topology evidence="5">Multi-pass membrane protein</topology>
    </subcellularLocation>
</comment>
<dbReference type="Proteomes" id="UP000019194">
    <property type="component" value="Unassembled WGS sequence"/>
</dbReference>
<keyword evidence="5" id="KW-1134">Transmembrane beta strand</keyword>
<keyword evidence="5" id="KW-0998">Cell outer membrane</keyword>
<keyword evidence="5" id="KW-0472">Membrane</keyword>
<keyword evidence="7" id="KW-0675">Receptor</keyword>
<dbReference type="SUPFAM" id="SSF56935">
    <property type="entry name" value="Porins"/>
    <property type="match status" value="1"/>
</dbReference>
<evidence type="ECO:0000256" key="2">
    <source>
        <dbReference type="ARBA" id="ARBA00022729"/>
    </source>
</evidence>
<keyword evidence="5" id="KW-0813">Transport</keyword>
<comment type="caution">
    <text evidence="7">The sequence shown here is derived from an EMBL/GenBank/DDBJ whole genome shotgun (WGS) entry which is preliminary data.</text>
</comment>
<dbReference type="Gene3D" id="2.170.130.10">
    <property type="entry name" value="TonB-dependent receptor, plug domain"/>
    <property type="match status" value="1"/>
</dbReference>
<organism evidence="7 8">
    <name type="scientific">Citrobacter freundii</name>
    <dbReference type="NCBI Taxonomy" id="546"/>
    <lineage>
        <taxon>Bacteria</taxon>
        <taxon>Pseudomonadati</taxon>
        <taxon>Pseudomonadota</taxon>
        <taxon>Gammaproteobacteria</taxon>
        <taxon>Enterobacterales</taxon>
        <taxon>Enterobacteriaceae</taxon>
        <taxon>Citrobacter</taxon>
        <taxon>Citrobacter freundii complex</taxon>
    </lineage>
</organism>
<dbReference type="GO" id="GO:0009279">
    <property type="term" value="C:cell outer membrane"/>
    <property type="evidence" value="ECO:0007669"/>
    <property type="project" value="UniProtKB-SubCell"/>
</dbReference>
<accession>A0A7G2ITN0</accession>
<keyword evidence="1" id="KW-0410">Iron transport</keyword>
<proteinExistence type="inferred from homology"/>
<evidence type="ECO:0000256" key="3">
    <source>
        <dbReference type="ARBA" id="ARBA00023004"/>
    </source>
</evidence>
<comment type="similarity">
    <text evidence="5">Belongs to the TonB-dependent receptor family.</text>
</comment>
<dbReference type="AlphaFoldDB" id="A0A7G2ITN0"/>
<keyword evidence="4" id="KW-0406">Ion transport</keyword>
<dbReference type="PANTHER" id="PTHR32552">
    <property type="entry name" value="FERRICHROME IRON RECEPTOR-RELATED"/>
    <property type="match status" value="1"/>
</dbReference>
<dbReference type="PROSITE" id="PS52016">
    <property type="entry name" value="TONB_DEPENDENT_REC_3"/>
    <property type="match status" value="1"/>
</dbReference>
<keyword evidence="3" id="KW-0408">Iron</keyword>
<evidence type="ECO:0000256" key="5">
    <source>
        <dbReference type="PROSITE-ProRule" id="PRU01360"/>
    </source>
</evidence>
<protein>
    <submittedName>
        <fullName evidence="7">TonB-dependent receptor</fullName>
    </submittedName>
</protein>
<dbReference type="InterPro" id="IPR039426">
    <property type="entry name" value="TonB-dep_rcpt-like"/>
</dbReference>
<dbReference type="PANTHER" id="PTHR32552:SF68">
    <property type="entry name" value="FERRICHROME OUTER MEMBRANE TRANSPORTER_PHAGE RECEPTOR"/>
    <property type="match status" value="1"/>
</dbReference>
<evidence type="ECO:0000313" key="8">
    <source>
        <dbReference type="Proteomes" id="UP000019194"/>
    </source>
</evidence>
<dbReference type="GO" id="GO:0015344">
    <property type="term" value="F:siderophore uptake transmembrane transporter activity"/>
    <property type="evidence" value="ECO:0007669"/>
    <property type="project" value="TreeGrafter"/>
</dbReference>
<keyword evidence="2" id="KW-0732">Signal</keyword>
<dbReference type="InterPro" id="IPR012910">
    <property type="entry name" value="Plug_dom"/>
</dbReference>
<name>A0A7G2ITN0_CITFR</name>
<evidence type="ECO:0000256" key="4">
    <source>
        <dbReference type="ARBA" id="ARBA00023065"/>
    </source>
</evidence>
<dbReference type="InterPro" id="IPR037066">
    <property type="entry name" value="Plug_dom_sf"/>
</dbReference>
<keyword evidence="5" id="KW-0812">Transmembrane</keyword>